<dbReference type="InterPro" id="IPR003838">
    <property type="entry name" value="ABC3_permease_C"/>
</dbReference>
<keyword evidence="4 7" id="KW-1133">Transmembrane helix</keyword>
<feature type="transmembrane region" description="Helical" evidence="7">
    <location>
        <begin position="722"/>
        <end position="742"/>
    </location>
</feature>
<organism evidence="10 11">
    <name type="scientific">Chryseolinea lacunae</name>
    <dbReference type="NCBI Taxonomy" id="2801331"/>
    <lineage>
        <taxon>Bacteria</taxon>
        <taxon>Pseudomonadati</taxon>
        <taxon>Bacteroidota</taxon>
        <taxon>Cytophagia</taxon>
        <taxon>Cytophagales</taxon>
        <taxon>Fulvivirgaceae</taxon>
        <taxon>Chryseolinea</taxon>
    </lineage>
</organism>
<name>A0ABS1KL33_9BACT</name>
<feature type="transmembrane region" description="Helical" evidence="7">
    <location>
        <begin position="375"/>
        <end position="401"/>
    </location>
</feature>
<comment type="similarity">
    <text evidence="6">Belongs to the ABC-4 integral membrane protein family.</text>
</comment>
<comment type="caution">
    <text evidence="10">The sequence shown here is derived from an EMBL/GenBank/DDBJ whole genome shotgun (WGS) entry which is preliminary data.</text>
</comment>
<feature type="transmembrane region" description="Helical" evidence="7">
    <location>
        <begin position="281"/>
        <end position="308"/>
    </location>
</feature>
<evidence type="ECO:0000313" key="10">
    <source>
        <dbReference type="EMBL" id="MBL0740044.1"/>
    </source>
</evidence>
<evidence type="ECO:0000256" key="1">
    <source>
        <dbReference type="ARBA" id="ARBA00004651"/>
    </source>
</evidence>
<keyword evidence="5 7" id="KW-0472">Membrane</keyword>
<dbReference type="Pfam" id="PF12704">
    <property type="entry name" value="MacB_PCD"/>
    <property type="match status" value="2"/>
</dbReference>
<feature type="domain" description="MacB-like periplasmic core" evidence="9">
    <location>
        <begin position="21"/>
        <end position="243"/>
    </location>
</feature>
<evidence type="ECO:0000259" key="8">
    <source>
        <dbReference type="Pfam" id="PF02687"/>
    </source>
</evidence>
<feature type="domain" description="ABC3 transporter permease C-terminal" evidence="8">
    <location>
        <begin position="670"/>
        <end position="783"/>
    </location>
</feature>
<dbReference type="Proteomes" id="UP000613030">
    <property type="component" value="Unassembled WGS sequence"/>
</dbReference>
<dbReference type="InterPro" id="IPR025857">
    <property type="entry name" value="MacB_PCD"/>
</dbReference>
<dbReference type="PANTHER" id="PTHR30572:SF4">
    <property type="entry name" value="ABC TRANSPORTER PERMEASE YTRF"/>
    <property type="match status" value="1"/>
</dbReference>
<evidence type="ECO:0000256" key="3">
    <source>
        <dbReference type="ARBA" id="ARBA00022692"/>
    </source>
</evidence>
<feature type="transmembrane region" description="Helical" evidence="7">
    <location>
        <begin position="20"/>
        <end position="41"/>
    </location>
</feature>
<proteinExistence type="inferred from homology"/>
<comment type="subcellular location">
    <subcellularLocation>
        <location evidence="1">Cell membrane</location>
        <topology evidence="1">Multi-pass membrane protein</topology>
    </subcellularLocation>
</comment>
<keyword evidence="11" id="KW-1185">Reference proteome</keyword>
<dbReference type="InterPro" id="IPR050250">
    <property type="entry name" value="Macrolide_Exporter_MacB"/>
</dbReference>
<dbReference type="PANTHER" id="PTHR30572">
    <property type="entry name" value="MEMBRANE COMPONENT OF TRANSPORTER-RELATED"/>
    <property type="match status" value="1"/>
</dbReference>
<protein>
    <submittedName>
        <fullName evidence="10">ABC transporter permease</fullName>
    </submittedName>
</protein>
<evidence type="ECO:0000256" key="4">
    <source>
        <dbReference type="ARBA" id="ARBA00022989"/>
    </source>
</evidence>
<keyword evidence="2" id="KW-1003">Cell membrane</keyword>
<feature type="transmembrane region" description="Helical" evidence="7">
    <location>
        <begin position="754"/>
        <end position="773"/>
    </location>
</feature>
<sequence length="790" mass="88264">MLINHLKIAFRNITRNPSYAFINIGGLALGMSCVIILFALVKHHLNFENFHSDGDRVYRVVTEQHRDEVTYTAHVPNPFGKVFRDDYTFGEKVARQVIFDHTLVAVDEQGEAKKFKDDLAFAEEEFFDIFNFPVLHGATRLHEPNTAFITERLARKYFGDDNPLSKTLRLNNLIDVKIVGILKDIPENTDLQVELFVAYGSLKRYDEWMASDDSWGGISSSMSCFVRLRPGVAPAQVEAALPALVKKYRPTHKNVHVYRLQPLHDMHYNARFGGPMEKRDLWVLSFVGFFLLVTACVNFVNLATAQALNRAHEVGVRKVLGSMRAQLFWQFMTETSCVVVLAMVIAISLAAAMLPTINLSFGSRMALDFGTDGGLQLFVPVLAVLVTFIAGAYPGLLLSGYRPAMALKGKLSSLHAGGFNLRRSLIVMQFTISQVLVIGLIVVVYQMRYATKGDIGFAKDAIVMVPIGSQDTRNTLRNELARVPGVEQISQCYDAPASDMSWRTTMVYEGRTEPEDFAITFRGADDQYVNLFNLTLVAGRNLEPSDTVREFLVNETLVQKLNLSSPEAILGTVISADGGDYKARVVGVVKDFHDRTFHEDVSPMFFSTAGDMFNFYALKVKIADLGRTIAAIDKVWSAQYPNQIFEYQFLDEKIAGFYQTEETLLKLIQVFAGIAIAIGCMGLYGLVSFMANQKTKEIGIRKVLGGTVTHILWIFGREFSALVVFSFVIAGPIAWWLMHAWLQDFKYAVALEPWIFMLAFAVTVVIALLTVGYQSMKAAAMNPATSLKTE</sequence>
<feature type="transmembrane region" description="Helical" evidence="7">
    <location>
        <begin position="421"/>
        <end position="445"/>
    </location>
</feature>
<evidence type="ECO:0000256" key="2">
    <source>
        <dbReference type="ARBA" id="ARBA00022475"/>
    </source>
</evidence>
<evidence type="ECO:0000256" key="5">
    <source>
        <dbReference type="ARBA" id="ARBA00023136"/>
    </source>
</evidence>
<dbReference type="RefSeq" id="WP_202007024.1">
    <property type="nucleotide sequence ID" value="NZ_JAERRB010000001.1"/>
</dbReference>
<dbReference type="PROSITE" id="PS51257">
    <property type="entry name" value="PROKAR_LIPOPROTEIN"/>
    <property type="match status" value="1"/>
</dbReference>
<feature type="transmembrane region" description="Helical" evidence="7">
    <location>
        <begin position="328"/>
        <end position="354"/>
    </location>
</feature>
<accession>A0ABS1KL33</accession>
<feature type="domain" description="MacB-like periplasmic core" evidence="9">
    <location>
        <begin position="435"/>
        <end position="594"/>
    </location>
</feature>
<evidence type="ECO:0000256" key="7">
    <source>
        <dbReference type="SAM" id="Phobius"/>
    </source>
</evidence>
<evidence type="ECO:0000313" key="11">
    <source>
        <dbReference type="Proteomes" id="UP000613030"/>
    </source>
</evidence>
<gene>
    <name evidence="10" type="ORF">JI741_02385</name>
</gene>
<keyword evidence="3 7" id="KW-0812">Transmembrane</keyword>
<dbReference type="Pfam" id="PF02687">
    <property type="entry name" value="FtsX"/>
    <property type="match status" value="2"/>
</dbReference>
<dbReference type="EMBL" id="JAERRB010000001">
    <property type="protein sequence ID" value="MBL0740044.1"/>
    <property type="molecule type" value="Genomic_DNA"/>
</dbReference>
<reference evidence="10 11" key="1">
    <citation type="submission" date="2021-01" db="EMBL/GenBank/DDBJ databases">
        <title>Chryseolinea sp. Jin1 Genome sequencing and assembly.</title>
        <authorList>
            <person name="Kim I."/>
        </authorList>
    </citation>
    <scope>NUCLEOTIDE SEQUENCE [LARGE SCALE GENOMIC DNA]</scope>
    <source>
        <strain evidence="10 11">Jin1</strain>
    </source>
</reference>
<feature type="domain" description="ABC3 transporter permease C-terminal" evidence="8">
    <location>
        <begin position="286"/>
        <end position="399"/>
    </location>
</feature>
<evidence type="ECO:0000259" key="9">
    <source>
        <dbReference type="Pfam" id="PF12704"/>
    </source>
</evidence>
<feature type="transmembrane region" description="Helical" evidence="7">
    <location>
        <begin position="667"/>
        <end position="686"/>
    </location>
</feature>
<evidence type="ECO:0000256" key="6">
    <source>
        <dbReference type="ARBA" id="ARBA00038076"/>
    </source>
</evidence>